<feature type="region of interest" description="Disordered" evidence="1">
    <location>
        <begin position="217"/>
        <end position="242"/>
    </location>
</feature>
<evidence type="ECO:0000256" key="1">
    <source>
        <dbReference type="SAM" id="MobiDB-lite"/>
    </source>
</evidence>
<feature type="region of interest" description="Disordered" evidence="1">
    <location>
        <begin position="143"/>
        <end position="173"/>
    </location>
</feature>
<feature type="region of interest" description="Disordered" evidence="1">
    <location>
        <begin position="1"/>
        <end position="28"/>
    </location>
</feature>
<dbReference type="PANTHER" id="PTHR15503">
    <property type="entry name" value="LDOC1 RELATED"/>
    <property type="match status" value="1"/>
</dbReference>
<dbReference type="PANTHER" id="PTHR15503:SF45">
    <property type="entry name" value="RNA-DIRECTED DNA POLYMERASE HOMOLOG"/>
    <property type="match status" value="1"/>
</dbReference>
<sequence>MSARRGTIGRGQGRGSVRVESSASGHVPNVRVEEALASPVAENRQYDRVAGDDALSQAMLRILERGQRHCLEKEFLNMNQGDKSVAEYKVEFLRLSRYEDGLRDSLKVLIAPQKERVFSELVEKTKITEEVKCTECLNREKERGKNKREAEIPNIDQRPRARTRVNGPVRVGPPTANPGVPPCANCGRSHRGECWKRMGVCLSCGSMEHRIRNCPRMPAQVRGSNGNGRGRGAPGRNTGHAEARQPALVYAARHREDRDAPDVIAGMFFIYELPYTALIDIGLTHSYVPCNMTEPLGDMFEITSNEMTVISPLGQSVGVNKLFREVPLVVQGVTFLADLMELSFSEFDLILGMDWLVKH</sequence>
<name>A0ABM2ZBI9_GOSHI</name>
<dbReference type="InterPro" id="IPR021109">
    <property type="entry name" value="Peptidase_aspartic_dom_sf"/>
</dbReference>
<protein>
    <submittedName>
        <fullName evidence="3">Uncharacterized protein</fullName>
    </submittedName>
</protein>
<dbReference type="Proteomes" id="UP000818029">
    <property type="component" value="Chromosome A12"/>
</dbReference>
<dbReference type="CDD" id="cd00303">
    <property type="entry name" value="retropepsin_like"/>
    <property type="match status" value="1"/>
</dbReference>
<dbReference type="RefSeq" id="XP_040940066.1">
    <property type="nucleotide sequence ID" value="XM_041084132.1"/>
</dbReference>
<accession>A0ABM2ZBI9</accession>
<proteinExistence type="predicted"/>
<dbReference type="InterPro" id="IPR032567">
    <property type="entry name" value="RTL1-rel"/>
</dbReference>
<evidence type="ECO:0000313" key="3">
    <source>
        <dbReference type="RefSeq" id="XP_040940066.1"/>
    </source>
</evidence>
<reference evidence="3" key="2">
    <citation type="submission" date="2025-08" db="UniProtKB">
        <authorList>
            <consortium name="RefSeq"/>
        </authorList>
    </citation>
    <scope>IDENTIFICATION</scope>
</reference>
<reference evidence="2" key="1">
    <citation type="journal article" date="2020" name="Nat. Genet.">
        <title>Genomic diversifications of five Gossypium allopolyploid species and their impact on cotton improvement.</title>
        <authorList>
            <person name="Chen Z.J."/>
            <person name="Sreedasyam A."/>
            <person name="Ando A."/>
            <person name="Song Q."/>
            <person name="De Santiago L.M."/>
            <person name="Hulse-Kemp A.M."/>
            <person name="Ding M."/>
            <person name="Ye W."/>
            <person name="Kirkbride R.C."/>
            <person name="Jenkins J."/>
            <person name="Plott C."/>
            <person name="Lovell J."/>
            <person name="Lin Y.M."/>
            <person name="Vaughn R."/>
            <person name="Liu B."/>
            <person name="Simpson S."/>
            <person name="Scheffler B.E."/>
            <person name="Wen L."/>
            <person name="Saski C.A."/>
            <person name="Grover C.E."/>
            <person name="Hu G."/>
            <person name="Conover J.L."/>
            <person name="Carlson J.W."/>
            <person name="Shu S."/>
            <person name="Boston L.B."/>
            <person name="Williams M."/>
            <person name="Peterson D.G."/>
            <person name="McGee K."/>
            <person name="Jones D.C."/>
            <person name="Wendel J.F."/>
            <person name="Stelly D.M."/>
            <person name="Grimwood J."/>
            <person name="Schmutz J."/>
        </authorList>
    </citation>
    <scope>NUCLEOTIDE SEQUENCE [LARGE SCALE GENOMIC DNA]</scope>
    <source>
        <strain evidence="2">cv. TM-1</strain>
    </source>
</reference>
<gene>
    <name evidence="3" type="primary">LOC121211374</name>
</gene>
<dbReference type="GeneID" id="121211374"/>
<keyword evidence="2" id="KW-1185">Reference proteome</keyword>
<dbReference type="Pfam" id="PF08284">
    <property type="entry name" value="RVP_2"/>
    <property type="match status" value="1"/>
</dbReference>
<evidence type="ECO:0000313" key="2">
    <source>
        <dbReference type="Proteomes" id="UP000818029"/>
    </source>
</evidence>
<dbReference type="Gene3D" id="2.40.70.10">
    <property type="entry name" value="Acid Proteases"/>
    <property type="match status" value="1"/>
</dbReference>
<organism evidence="2 3">
    <name type="scientific">Gossypium hirsutum</name>
    <name type="common">Upland cotton</name>
    <name type="synonym">Gossypium mexicanum</name>
    <dbReference type="NCBI Taxonomy" id="3635"/>
    <lineage>
        <taxon>Eukaryota</taxon>
        <taxon>Viridiplantae</taxon>
        <taxon>Streptophyta</taxon>
        <taxon>Embryophyta</taxon>
        <taxon>Tracheophyta</taxon>
        <taxon>Spermatophyta</taxon>
        <taxon>Magnoliopsida</taxon>
        <taxon>eudicotyledons</taxon>
        <taxon>Gunneridae</taxon>
        <taxon>Pentapetalae</taxon>
        <taxon>rosids</taxon>
        <taxon>malvids</taxon>
        <taxon>Malvales</taxon>
        <taxon>Malvaceae</taxon>
        <taxon>Malvoideae</taxon>
        <taxon>Gossypium</taxon>
    </lineage>
</organism>